<feature type="domain" description="MBG" evidence="3">
    <location>
        <begin position="1665"/>
        <end position="1732"/>
    </location>
</feature>
<dbReference type="InterPro" id="IPR040853">
    <property type="entry name" value="RapA2_cadherin-like"/>
</dbReference>
<dbReference type="Pfam" id="PF19081">
    <property type="entry name" value="Ig_7"/>
    <property type="match status" value="1"/>
</dbReference>
<feature type="domain" description="Ig-like" evidence="5">
    <location>
        <begin position="769"/>
        <end position="846"/>
    </location>
</feature>
<feature type="domain" description="MBG" evidence="3">
    <location>
        <begin position="1807"/>
        <end position="1873"/>
    </location>
</feature>
<evidence type="ECO:0000259" key="4">
    <source>
        <dbReference type="Pfam" id="PF19078"/>
    </source>
</evidence>
<feature type="domain" description="RapA2 cadherin-like" evidence="2">
    <location>
        <begin position="1074"/>
        <end position="1141"/>
    </location>
</feature>
<dbReference type="Pfam" id="PF18887">
    <property type="entry name" value="MBG_3"/>
    <property type="match status" value="11"/>
</dbReference>
<feature type="domain" description="RapA2 cadherin-like" evidence="2">
    <location>
        <begin position="979"/>
        <end position="1046"/>
    </location>
</feature>
<sequence length="2563" mass="267694">MKYFYNRDFYNYFIILFWLSLFSLTVKAQALMPGVYDWESFPVTVHATSTNTVPATWEIGNGFTAVTTGNGNGSQIRVLIGNSLSTKVLRYDALAGAQAISAILKSTSGADFGIKQFNIWPSQNEAQLLAIYVKRDGVTIDTIQPYYQPTTPIHKITISANDYPFLANIDELEIFNFSAGIMLDDIEVVINQAPIAIDDAVTVTEDIPATGNVLTNDSDPEGNALTASLVTAPVNGTVVLNADGSFTYTPNTNYNGLDSLIYQVCDNGTPSLCDTAVLRFTVTAINEAPIAVDDAVTVTEDVPATGNVLTNDSDPEGNALTASLVTAPVNGTVVLNADGSFTYTPNANYDGLDSLIYQVCDNGMPSLCDTAWVHFSVEAINDDPTFAGLPVSITIDEDESPAYLRNALSDGIFADVDARNNEVSLTLHVDMGVIVFAANGGIPITISGNGSSTAVITGTATAIESYININSNIAYLPEKNATDPVTVSLSANDNGHMGTGGGGDVALGSFIININAINDAPEGVDDEAEVEGGTPLSGNVLTNDSDPEGDALTASLVTAPVNGTVVLNANGSFTYTPNANFSGLDSLIYQVCDNGTPSLCDTATVRFTVTANTPLPCGWAMTQNSGTSGPCVLCSVTNPGQAVDADKDTYSRIQIPVGLNAGEVFQILTFTTVSTTNEVFRVGLSADMPLTDANLLKGLTLTFYNGDTQVAQYGDVTALDLDAANGENPAELYVAPGAAFDRVRIALVAANADLRSIRIHYARIAPPIAVLDQTQIDIYEGGTATFTVPDPVPGLTYRWYSESNDLLYTGSSFTTPVLADTTTYYVETVNAAGCASRIPVEVRILPPAPPALTTSAGTSTFTESVDGNPVSIAIDDVLTIVDPDNNTLVSATVMITDNFQSEDILAFVNDGTTMGNITGLYDATTGTLTLTSAGGTATLAQWQVALRSVTYSNDSRNPNTTDRTVSFQANDGTNNSNLATKTVAVVAVNTQPSAVDDEVEVQEDMPATGNVLTNDSDPESNALTASLVTAPVNGTVVLNADGSFTYTPNANYNGLDSLIYQVCDNGIPSRCDTARVRFTINAINDAPVAVDDEIILTENTPARGNVLTNDNDPEGNALTASLVTAPVNGTVVLNADGSFTYTPTANLIGLDSLLYQVCDNGTPSKCDTAIVRFVINAGNPRINTVNTTTSNGLYKLGDEINIALVFNQVVTVQPSGATPLLALNTGSLSRDADYVSGSGSDVLMFKYTVQEGDTSADLDYLSTTALKPNGARIRNDALLDAELALPTVGGANSLAGKYDIAVDGIAPLSTSVVVPSNGYYRTDDSLTFTVNFNEPVVVGSTGAGPYLSVTIGETVVQAPYVTGSGTNALTFTYMVQNGDLDLDGIALNGSTGNNETIHDAAGNQAFATLNGVPSTAGIFVNTRQPSVTLSTTANSPVNGPFTVTATFSEAVTGFTLGDIVANNATLSNLQTANNISYSFLVTPSVGGTIQAAIPAGVAVNIGNNGNIASNILSIQYTTTITGVTLEDSSFVYDGTVKSLAVTGTLPEGTTVSYVNNERTNVGTQEVTATISGANYEDLVLRANLSITKAVITGVTLEDSSYVYDGTVKSLAISGTLPEGTTVSYVNNERTNVGRQELTATVSGGNYTDLVLTANLSITEATITGVTFEDSSFVYDGSVKSLAVTGTLPDGTSVSYANNERTNVGGQEVTATVSGGNYTDLVLTANLSITEATITGVTLEDSSFVYDGSVKSLAVTGTLPDGTSVSYANNERTNVGTQEVTATISGANYTDLVLRANLSITKATITGVTLEDSSFVYDGTAKSLGIAGTLPAGTTVSYVNNERTNVGGQEVTATVSGANYEDLVLTADLSITKAIITGVTLEDSSFVYDGTAKSLTIAGTLLAGTAVSYANNSRTDVGTQEVTATVSGANYTDLVLTANLSITKATITGVTLEDSSFVYDGTAKSLAISGTLPDGTSVSYANNERTNIGTQEVTATVSGANYKDLVLTANLSITKATITGVTLEDSSFVYDGTVKSLAISGTLPEGTTVSYANNERTNVGGQEVTATISGGNYADLVLTANLSITKATITGVTLEDSSFVYDGTAKSLAVTGTLPDGTSVSYANNERTNIGTQEVTATVSGANYKDLVLRANLSITKAVITGVTLEDSSFVYDGTVKSLAVTGTLPEGTTVSYVNNERTNVGGQEVTATVSGANYKDLVLTANLSIAKATITGVTLEDSSFVYDGTAKSLSIDGTLPEGTTVNYDNNSRTDVGTQEVTATVSGENYTQLILKANLNVRPVERSIDFAALPEKTYGDSDFDAHATTNSGELISYSSSNTGVATISAGGRIHIIGAGETIITATVPENVNYNNKPTVSRKLIVKKAAQEISFAELGEVARDAGSVPLVVSASSSLAVKLEVNDPQVATISGTNLTILRLGTVTVTAYQDGDANYEAASPVSITVRVKDDVEELPIRVHKALSPNGDGINEFLMIEGIKDYPDNKLTIVDRNGMTIIEMEGYNNEDKVFRGFGPGNNPIPTGTYYYLLEVKIDGSWKYKKGYFVVRY</sequence>
<keyword evidence="7" id="KW-1185">Reference proteome</keyword>
<dbReference type="Pfam" id="PF17963">
    <property type="entry name" value="Big_9"/>
    <property type="match status" value="3"/>
</dbReference>
<dbReference type="PANTHER" id="PTHR34720:SF9">
    <property type="entry name" value="BLR4714 PROTEIN"/>
    <property type="match status" value="1"/>
</dbReference>
<feature type="domain" description="MBG" evidence="3">
    <location>
        <begin position="1594"/>
        <end position="1661"/>
    </location>
</feature>
<feature type="domain" description="MBG" evidence="3">
    <location>
        <begin position="2162"/>
        <end position="2229"/>
    </location>
</feature>
<feature type="domain" description="MBG" evidence="3">
    <location>
        <begin position="2091"/>
        <end position="2157"/>
    </location>
</feature>
<feature type="domain" description="MBG" evidence="3">
    <location>
        <begin position="1523"/>
        <end position="1589"/>
    </location>
</feature>
<evidence type="ECO:0000313" key="7">
    <source>
        <dbReference type="Proteomes" id="UP000199421"/>
    </source>
</evidence>
<evidence type="ECO:0000313" key="6">
    <source>
        <dbReference type="EMBL" id="SEK35279.1"/>
    </source>
</evidence>
<feature type="domain" description="MBG" evidence="3">
    <location>
        <begin position="1949"/>
        <end position="2016"/>
    </location>
</feature>
<feature type="domain" description="MBG" evidence="3">
    <location>
        <begin position="1878"/>
        <end position="1945"/>
    </location>
</feature>
<evidence type="ECO:0000256" key="1">
    <source>
        <dbReference type="SAM" id="MobiDB-lite"/>
    </source>
</evidence>
<dbReference type="EMBL" id="FOAF01000001">
    <property type="protein sequence ID" value="SEK35279.1"/>
    <property type="molecule type" value="Genomic_DNA"/>
</dbReference>
<dbReference type="Gene3D" id="2.60.40.1080">
    <property type="match status" value="1"/>
</dbReference>
<dbReference type="InterPro" id="IPR008964">
    <property type="entry name" value="Invasin/intimin_cell_adhesion"/>
</dbReference>
<feature type="domain" description="Bacterial Ig-like" evidence="4">
    <location>
        <begin position="1422"/>
        <end position="1514"/>
    </location>
</feature>
<dbReference type="Gene3D" id="2.60.40.3440">
    <property type="match status" value="4"/>
</dbReference>
<dbReference type="InterPro" id="IPR044023">
    <property type="entry name" value="Ig_7"/>
</dbReference>
<feature type="region of interest" description="Disordered" evidence="1">
    <location>
        <begin position="526"/>
        <end position="548"/>
    </location>
</feature>
<dbReference type="Pfam" id="PF17803">
    <property type="entry name" value="Cadherin_4"/>
    <property type="match status" value="2"/>
</dbReference>
<dbReference type="InterPro" id="IPR043772">
    <property type="entry name" value="MBG_3"/>
</dbReference>
<dbReference type="NCBIfam" id="NF012211">
    <property type="entry name" value="tand_rpt_95"/>
    <property type="match status" value="5"/>
</dbReference>
<protein>
    <submittedName>
        <fullName evidence="6">Gliding motility-associated C-terminal domain-containing protein</fullName>
    </submittedName>
</protein>
<dbReference type="InterPro" id="IPR044048">
    <property type="entry name" value="Big_12"/>
</dbReference>
<feature type="domain" description="MBG" evidence="3">
    <location>
        <begin position="1736"/>
        <end position="1803"/>
    </location>
</feature>
<dbReference type="Gene3D" id="2.60.40.2810">
    <property type="match status" value="1"/>
</dbReference>
<name>A0A1H7GAW2_OLID1</name>
<dbReference type="SUPFAM" id="SSF49373">
    <property type="entry name" value="Invasin/intimin cell-adhesion fragments"/>
    <property type="match status" value="1"/>
</dbReference>
<dbReference type="RefSeq" id="WP_093316304.1">
    <property type="nucleotide sequence ID" value="NZ_FOAF01000001.1"/>
</dbReference>
<dbReference type="STRING" id="407022.SAMN05661044_00033"/>
<accession>A0A1H7GAW2</accession>
<reference evidence="7" key="1">
    <citation type="submission" date="2016-10" db="EMBL/GenBank/DDBJ databases">
        <authorList>
            <person name="Varghese N."/>
            <person name="Submissions S."/>
        </authorList>
    </citation>
    <scope>NUCLEOTIDE SEQUENCE [LARGE SCALE GENOMIC DNA]</scope>
    <source>
        <strain evidence="7">DSM 18733</strain>
    </source>
</reference>
<evidence type="ECO:0000259" key="2">
    <source>
        <dbReference type="Pfam" id="PF17803"/>
    </source>
</evidence>
<dbReference type="OrthoDB" id="355609at2"/>
<evidence type="ECO:0000259" key="3">
    <source>
        <dbReference type="Pfam" id="PF18887"/>
    </source>
</evidence>
<feature type="domain" description="MBG" evidence="3">
    <location>
        <begin position="2020"/>
        <end position="2087"/>
    </location>
</feature>
<proteinExistence type="predicted"/>
<dbReference type="PANTHER" id="PTHR34720">
    <property type="entry name" value="MICROCYSTIN DEPENDENT PROTEIN"/>
    <property type="match status" value="1"/>
</dbReference>
<dbReference type="Proteomes" id="UP000199421">
    <property type="component" value="Unassembled WGS sequence"/>
</dbReference>
<feature type="domain" description="MBG" evidence="3">
    <location>
        <begin position="2233"/>
        <end position="2286"/>
    </location>
</feature>
<feature type="region of interest" description="Disordered" evidence="1">
    <location>
        <begin position="953"/>
        <end position="973"/>
    </location>
</feature>
<dbReference type="Pfam" id="PF13585">
    <property type="entry name" value="CHU_C"/>
    <property type="match status" value="1"/>
</dbReference>
<dbReference type="Pfam" id="PF19078">
    <property type="entry name" value="Big_12"/>
    <property type="match status" value="1"/>
</dbReference>
<evidence type="ECO:0000259" key="5">
    <source>
        <dbReference type="Pfam" id="PF19081"/>
    </source>
</evidence>
<gene>
    <name evidence="6" type="ORF">SAMN05661044_00033</name>
</gene>
<organism evidence="6 7">
    <name type="scientific">Olivibacter domesticus</name>
    <name type="common">Pseudosphingobacterium domesticum</name>
    <dbReference type="NCBI Taxonomy" id="407022"/>
    <lineage>
        <taxon>Bacteria</taxon>
        <taxon>Pseudomonadati</taxon>
        <taxon>Bacteroidota</taxon>
        <taxon>Sphingobacteriia</taxon>
        <taxon>Sphingobacteriales</taxon>
        <taxon>Sphingobacteriaceae</taxon>
        <taxon>Olivibacter</taxon>
    </lineage>
</organism>